<feature type="domain" description="PROP1-like PPR" evidence="15">
    <location>
        <begin position="181"/>
        <end position="241"/>
    </location>
</feature>
<keyword evidence="8" id="KW-0677">Repeat</keyword>
<dbReference type="InterPro" id="IPR011990">
    <property type="entry name" value="TPR-like_helical_dom_sf"/>
</dbReference>
<feature type="region of interest" description="Disordered" evidence="13">
    <location>
        <begin position="128"/>
        <end position="149"/>
    </location>
</feature>
<evidence type="ECO:0000313" key="16">
    <source>
        <dbReference type="EMBL" id="CAK9172771.1"/>
    </source>
</evidence>
<feature type="region of interest" description="Disordered" evidence="13">
    <location>
        <begin position="82"/>
        <end position="101"/>
    </location>
</feature>
<evidence type="ECO:0000313" key="17">
    <source>
        <dbReference type="Proteomes" id="UP001642360"/>
    </source>
</evidence>
<dbReference type="EMBL" id="CAUOFW020006057">
    <property type="protein sequence ID" value="CAK9172771.1"/>
    <property type="molecule type" value="Genomic_DNA"/>
</dbReference>
<keyword evidence="9" id="KW-0378">Hydrolase</keyword>
<dbReference type="Pfam" id="PF16953">
    <property type="entry name" value="PRORP"/>
    <property type="match status" value="1"/>
</dbReference>
<evidence type="ECO:0000256" key="10">
    <source>
        <dbReference type="ARBA" id="ARBA00022833"/>
    </source>
</evidence>
<feature type="region of interest" description="Disordered" evidence="13">
    <location>
        <begin position="820"/>
        <end position="847"/>
    </location>
</feature>
<evidence type="ECO:0000256" key="7">
    <source>
        <dbReference type="ARBA" id="ARBA00022723"/>
    </source>
</evidence>
<evidence type="ECO:0000256" key="6">
    <source>
        <dbReference type="ARBA" id="ARBA00022722"/>
    </source>
</evidence>
<feature type="domain" description="PROP1-like PPR" evidence="15">
    <location>
        <begin position="384"/>
        <end position="528"/>
    </location>
</feature>
<comment type="caution">
    <text evidence="16">The sequence shown here is derived from an EMBL/GenBank/DDBJ whole genome shotgun (WGS) entry which is preliminary data.</text>
</comment>
<evidence type="ECO:0000256" key="11">
    <source>
        <dbReference type="ARBA" id="ARBA00022842"/>
    </source>
</evidence>
<keyword evidence="10" id="KW-0862">Zinc</keyword>
<evidence type="ECO:0000259" key="15">
    <source>
        <dbReference type="Pfam" id="PF17177"/>
    </source>
</evidence>
<dbReference type="PANTHER" id="PTHR13547:SF7">
    <property type="entry name" value="RIBONUCLEASE P"/>
    <property type="match status" value="1"/>
</dbReference>
<comment type="cofactor">
    <cofactor evidence="2">
        <name>Mg(2+)</name>
        <dbReference type="ChEBI" id="CHEBI:18420"/>
    </cofactor>
</comment>
<dbReference type="Pfam" id="PF17177">
    <property type="entry name" value="PPR_long"/>
    <property type="match status" value="2"/>
</dbReference>
<protein>
    <recommendedName>
        <fullName evidence="4">ribonuclease P</fullName>
        <ecNumber evidence="4">3.1.26.5</ecNumber>
    </recommendedName>
</protein>
<dbReference type="Proteomes" id="UP001642360">
    <property type="component" value="Unassembled WGS sequence"/>
</dbReference>
<feature type="domain" description="PRORP" evidence="14">
    <location>
        <begin position="570"/>
        <end position="795"/>
    </location>
</feature>
<dbReference type="GO" id="GO:0046872">
    <property type="term" value="F:metal ion binding"/>
    <property type="evidence" value="ECO:0007669"/>
    <property type="project" value="UniProtKB-KW"/>
</dbReference>
<evidence type="ECO:0000256" key="4">
    <source>
        <dbReference type="ARBA" id="ARBA00012179"/>
    </source>
</evidence>
<comment type="similarity">
    <text evidence="3">Belongs to the PPR family. P subfamily.</text>
</comment>
<proteinExistence type="inferred from homology"/>
<comment type="catalytic activity">
    <reaction evidence="1">
        <text>Endonucleolytic cleavage of RNA, removing 5'-extranucleotides from tRNA precursor.</text>
        <dbReference type="EC" id="3.1.26.5"/>
    </reaction>
</comment>
<reference evidence="16 17" key="1">
    <citation type="submission" date="2024-02" db="EMBL/GenBank/DDBJ databases">
        <authorList>
            <person name="Vignale AGUSTIN F."/>
            <person name="Sosa J E."/>
            <person name="Modenutti C."/>
        </authorList>
    </citation>
    <scope>NUCLEOTIDE SEQUENCE [LARGE SCALE GENOMIC DNA]</scope>
</reference>
<evidence type="ECO:0000256" key="8">
    <source>
        <dbReference type="ARBA" id="ARBA00022737"/>
    </source>
</evidence>
<evidence type="ECO:0000256" key="5">
    <source>
        <dbReference type="ARBA" id="ARBA00022694"/>
    </source>
</evidence>
<evidence type="ECO:0000256" key="1">
    <source>
        <dbReference type="ARBA" id="ARBA00000928"/>
    </source>
</evidence>
<dbReference type="FunFam" id="3.40.50.11980:FF:000002">
    <property type="entry name" value="Proteinaceous RNase P 2"/>
    <property type="match status" value="1"/>
</dbReference>
<feature type="compositionally biased region" description="Basic and acidic residues" evidence="13">
    <location>
        <begin position="838"/>
        <end position="847"/>
    </location>
</feature>
<dbReference type="Gene3D" id="1.25.40.10">
    <property type="entry name" value="Tetratricopeptide repeat domain"/>
    <property type="match status" value="2"/>
</dbReference>
<dbReference type="FunFam" id="1.25.40.10:FF:000339">
    <property type="entry name" value="Proteinaceous RNase P 1, chloroplastic/mitochondrial"/>
    <property type="match status" value="1"/>
</dbReference>
<feature type="compositionally biased region" description="Basic and acidic residues" evidence="13">
    <location>
        <begin position="136"/>
        <end position="149"/>
    </location>
</feature>
<dbReference type="InterPro" id="IPR031595">
    <property type="entry name" value="PRORP_C"/>
</dbReference>
<evidence type="ECO:0000256" key="9">
    <source>
        <dbReference type="ARBA" id="ARBA00022801"/>
    </source>
</evidence>
<dbReference type="Gene3D" id="3.40.50.11980">
    <property type="match status" value="1"/>
</dbReference>
<dbReference type="InterPro" id="IPR033443">
    <property type="entry name" value="PROP1-like_PPR_dom"/>
</dbReference>
<name>A0ABC8TTE8_9AQUA</name>
<evidence type="ECO:0000259" key="14">
    <source>
        <dbReference type="Pfam" id="PF16953"/>
    </source>
</evidence>
<gene>
    <name evidence="16" type="ORF">ILEXP_LOCUS42448</name>
</gene>
<sequence>MVSFTFKPLQQTQLFSFTICKYPSTLNSFKFQYPASIHTFSRTKHTLQPRCSPFLEVRAQVTHLETELSITEKELSRNTLNQRNSDEIGSGLSSLRPREKGVDKNIEKRVRQNGHGRKRFGFNKRREKGYGISPMRSKDQSLSKETLETKGDNVVSEKIGKIAKNSYSNRLGEEKIGKGSKKNKANSLGALLRVGLDMCSKRGDCMGAIRLYDFGKQEDIKVGQYHYAVLLYLCSSAATGVVQPAKSGSGNRSLNVVYSSKNSSAGSLDFGELEKLVEGNFGGNEMNLPVSNDRLSLESGKIHENIDKTKLKRNNFPAEVAQDDAQKSFNGQKNLSQLINGSLPHPQNLDELIQLLKYDNDSSNRKVVNGARGDNGIQVSEDVKSYAVRRGFEIYEKMKLDNVPMNEAALTSVARMAMSMGDGDLAFDLVKQMKTLGINPRLRSYGPALSVFCSRGDIEKAFTVEEHMLEHGVYTEEPEMEALLRVSVEAGRSDKVYYLLHKLRTSIRQVSPSTADLIEKWFKSKVASRVGKRKWDKKLIIEAIQNGGGGWHGQGWLGRGKWIVSRTSVGADGLCKCCGEKLATIDLDPTETENFAESVAAVAAQREKNSSFQKFQKWLDYHGPFEAVVDGANVGLFSQRRLKPSKINSVVNGIRQMLPSKKWPLIVLHNRRLTGDKMDEPFNKAIIEKWKTADALYATPTGSNDDWYWLYAAIKFKCLIVTNDEMRDHLFQLLGNDFFPKWKERHQVRFSFSDVGPVFHMPPPCSVVIQESDRGHWHIPMVSEQDYERERMWLCITRTKSQKARQDFTKINEASQCKKGRANSGTEAQVKLQPLRHGRPDNTKHPPQEFYGNLRNLLSSSILENCDTILSEIEAAERVGRCIIDFQI</sequence>
<accession>A0ABC8TTE8</accession>
<evidence type="ECO:0000256" key="3">
    <source>
        <dbReference type="ARBA" id="ARBA00007626"/>
    </source>
</evidence>
<dbReference type="PANTHER" id="PTHR13547">
    <property type="match status" value="1"/>
</dbReference>
<dbReference type="GO" id="GO:0004526">
    <property type="term" value="F:ribonuclease P activity"/>
    <property type="evidence" value="ECO:0007669"/>
    <property type="project" value="UniProtKB-EC"/>
</dbReference>
<dbReference type="GO" id="GO:0001682">
    <property type="term" value="P:tRNA 5'-leader removal"/>
    <property type="evidence" value="ECO:0007669"/>
    <property type="project" value="UniProtKB-ARBA"/>
</dbReference>
<keyword evidence="5" id="KW-0819">tRNA processing</keyword>
<keyword evidence="6" id="KW-0540">Nuclease</keyword>
<keyword evidence="11" id="KW-0460">Magnesium</keyword>
<evidence type="ECO:0000256" key="12">
    <source>
        <dbReference type="ARBA" id="ARBA00023211"/>
    </source>
</evidence>
<keyword evidence="7" id="KW-0479">Metal-binding</keyword>
<dbReference type="EC" id="3.1.26.5" evidence="4"/>
<dbReference type="AlphaFoldDB" id="A0ABC8TTE8"/>
<organism evidence="16 17">
    <name type="scientific">Ilex paraguariensis</name>
    <name type="common">yerba mate</name>
    <dbReference type="NCBI Taxonomy" id="185542"/>
    <lineage>
        <taxon>Eukaryota</taxon>
        <taxon>Viridiplantae</taxon>
        <taxon>Streptophyta</taxon>
        <taxon>Embryophyta</taxon>
        <taxon>Tracheophyta</taxon>
        <taxon>Spermatophyta</taxon>
        <taxon>Magnoliopsida</taxon>
        <taxon>eudicotyledons</taxon>
        <taxon>Gunneridae</taxon>
        <taxon>Pentapetalae</taxon>
        <taxon>asterids</taxon>
        <taxon>campanulids</taxon>
        <taxon>Aquifoliales</taxon>
        <taxon>Aquifoliaceae</taxon>
        <taxon>Ilex</taxon>
    </lineage>
</organism>
<evidence type="ECO:0000256" key="2">
    <source>
        <dbReference type="ARBA" id="ARBA00001946"/>
    </source>
</evidence>
<keyword evidence="17" id="KW-1185">Reference proteome</keyword>
<keyword evidence="12" id="KW-0464">Manganese</keyword>
<evidence type="ECO:0000256" key="13">
    <source>
        <dbReference type="SAM" id="MobiDB-lite"/>
    </source>
</evidence>